<keyword evidence="4" id="KW-0255">Endonuclease</keyword>
<dbReference type="RefSeq" id="WP_182669975.1">
    <property type="nucleotide sequence ID" value="NZ_JACHTE010000008.1"/>
</dbReference>
<evidence type="ECO:0000313" key="5">
    <source>
        <dbReference type="Proteomes" id="UP000552587"/>
    </source>
</evidence>
<evidence type="ECO:0000256" key="2">
    <source>
        <dbReference type="SAM" id="Phobius"/>
    </source>
</evidence>
<keyword evidence="4" id="KW-0378">Hydrolase</keyword>
<dbReference type="InterPro" id="IPR011335">
    <property type="entry name" value="Restrct_endonuc-II-like"/>
</dbReference>
<dbReference type="GO" id="GO:0003677">
    <property type="term" value="F:DNA binding"/>
    <property type="evidence" value="ECO:0007669"/>
    <property type="project" value="InterPro"/>
</dbReference>
<dbReference type="Proteomes" id="UP000552587">
    <property type="component" value="Unassembled WGS sequence"/>
</dbReference>
<dbReference type="InterPro" id="IPR007560">
    <property type="entry name" value="Restrct_endonuc_IV_Mrr"/>
</dbReference>
<feature type="transmembrane region" description="Helical" evidence="2">
    <location>
        <begin position="173"/>
        <end position="195"/>
    </location>
</feature>
<evidence type="ECO:0000259" key="3">
    <source>
        <dbReference type="Pfam" id="PF04471"/>
    </source>
</evidence>
<name>A0A7W3U592_9GAMM</name>
<keyword evidence="2" id="KW-0472">Membrane</keyword>
<evidence type="ECO:0000256" key="1">
    <source>
        <dbReference type="SAM" id="MobiDB-lite"/>
    </source>
</evidence>
<keyword evidence="2" id="KW-0812">Transmembrane</keyword>
<feature type="domain" description="Restriction endonuclease type IV Mrr" evidence="3">
    <location>
        <begin position="43"/>
        <end position="151"/>
    </location>
</feature>
<comment type="caution">
    <text evidence="4">The sequence shown here is derived from an EMBL/GenBank/DDBJ whole genome shotgun (WGS) entry which is preliminary data.</text>
</comment>
<keyword evidence="5" id="KW-1185">Reference proteome</keyword>
<feature type="transmembrane region" description="Helical" evidence="2">
    <location>
        <begin position="6"/>
        <end position="26"/>
    </location>
</feature>
<dbReference type="SUPFAM" id="SSF52980">
    <property type="entry name" value="Restriction endonuclease-like"/>
    <property type="match status" value="1"/>
</dbReference>
<dbReference type="EMBL" id="JACHTE010000008">
    <property type="protein sequence ID" value="MBB1089196.1"/>
    <property type="molecule type" value="Genomic_DNA"/>
</dbReference>
<keyword evidence="4" id="KW-0540">Nuclease</keyword>
<keyword evidence="2" id="KW-1133">Transmembrane helix</keyword>
<feature type="compositionally biased region" description="Low complexity" evidence="1">
    <location>
        <begin position="203"/>
        <end position="236"/>
    </location>
</feature>
<dbReference type="GO" id="GO:0004519">
    <property type="term" value="F:endonuclease activity"/>
    <property type="evidence" value="ECO:0007669"/>
    <property type="project" value="UniProtKB-KW"/>
</dbReference>
<organism evidence="4 5">
    <name type="scientific">Marilutibacter penaei</name>
    <dbReference type="NCBI Taxonomy" id="2759900"/>
    <lineage>
        <taxon>Bacteria</taxon>
        <taxon>Pseudomonadati</taxon>
        <taxon>Pseudomonadota</taxon>
        <taxon>Gammaproteobacteria</taxon>
        <taxon>Lysobacterales</taxon>
        <taxon>Lysobacteraceae</taxon>
        <taxon>Marilutibacter</taxon>
    </lineage>
</organism>
<feature type="region of interest" description="Disordered" evidence="1">
    <location>
        <begin position="202"/>
        <end position="237"/>
    </location>
</feature>
<evidence type="ECO:0000313" key="4">
    <source>
        <dbReference type="EMBL" id="MBB1089196.1"/>
    </source>
</evidence>
<dbReference type="Pfam" id="PF04471">
    <property type="entry name" value="Mrr_cat"/>
    <property type="match status" value="1"/>
</dbReference>
<reference evidence="4 5" key="1">
    <citation type="submission" date="2020-07" db="EMBL/GenBank/DDBJ databases">
        <authorList>
            <person name="Xu S."/>
            <person name="Li A."/>
        </authorList>
    </citation>
    <scope>NUCLEOTIDE SEQUENCE [LARGE SCALE GENOMIC DNA]</scope>
    <source>
        <strain evidence="4 5">SG-8</strain>
    </source>
</reference>
<gene>
    <name evidence="4" type="ORF">H4F99_11980</name>
</gene>
<accession>A0A7W3U592</accession>
<proteinExistence type="predicted"/>
<dbReference type="GO" id="GO:0009307">
    <property type="term" value="P:DNA restriction-modification system"/>
    <property type="evidence" value="ECO:0007669"/>
    <property type="project" value="InterPro"/>
</dbReference>
<dbReference type="AlphaFoldDB" id="A0A7W3U592"/>
<sequence>MLTASSVLITLGVAATLGIALTLYVWHFRRRGHEAREGLAALAGMRWREFSGFVVDALQQQGFEADRLQTSPQKGQAADLRLVRDGKVWLLACKQGLKYRIDARAVADLAEAVRFQGAEGGVIATLGQVGSDARRGSQGLQLLDGPELWALVEHRLPAGLHDELVQRARRRALLELGAAWVGALVVGALVALLLAPDAPVPHQPAAAPASNTSPAAPAEAVPAAAPAVPSAGPAPADEAAQREMIRLRVDALPGVRSVVWSTRSTLLVNLAEGTSDGPATSAPICDILGAYPDLRASRLQLQPAEASGEAVRFMQCHSY</sequence>
<protein>
    <submittedName>
        <fullName evidence="4">Restriction endonuclease</fullName>
    </submittedName>
</protein>